<dbReference type="Gene3D" id="3.30.300.30">
    <property type="match status" value="1"/>
</dbReference>
<dbReference type="SUPFAM" id="SSF56801">
    <property type="entry name" value="Acetyl-CoA synthetase-like"/>
    <property type="match status" value="1"/>
</dbReference>
<evidence type="ECO:0000313" key="6">
    <source>
        <dbReference type="Proteomes" id="UP000199076"/>
    </source>
</evidence>
<dbReference type="Gene3D" id="3.40.50.12780">
    <property type="entry name" value="N-terminal domain of ligase-like"/>
    <property type="match status" value="1"/>
</dbReference>
<dbReference type="GO" id="GO:0006631">
    <property type="term" value="P:fatty acid metabolic process"/>
    <property type="evidence" value="ECO:0007669"/>
    <property type="project" value="TreeGrafter"/>
</dbReference>
<dbReference type="InterPro" id="IPR020845">
    <property type="entry name" value="AMP-binding_CS"/>
</dbReference>
<reference evidence="6" key="1">
    <citation type="submission" date="2016-10" db="EMBL/GenBank/DDBJ databases">
        <authorList>
            <person name="Varghese N."/>
            <person name="Submissions S."/>
        </authorList>
    </citation>
    <scope>NUCLEOTIDE SEQUENCE [LARGE SCALE GENOMIC DNA]</scope>
    <source>
        <strain evidence="6">IBRC-M 10760</strain>
    </source>
</reference>
<dbReference type="InterPro" id="IPR000873">
    <property type="entry name" value="AMP-dep_synth/lig_dom"/>
</dbReference>
<dbReference type="EMBL" id="FNBK01000008">
    <property type="protein sequence ID" value="SDF70789.1"/>
    <property type="molecule type" value="Genomic_DNA"/>
</dbReference>
<dbReference type="InterPro" id="IPR025110">
    <property type="entry name" value="AMP-bd_C"/>
</dbReference>
<dbReference type="Proteomes" id="UP000199076">
    <property type="component" value="Unassembled WGS sequence"/>
</dbReference>
<name>A0A1G7NBT2_9EURY</name>
<sequence>MKQGYDTDTITRTDGIVHHDPDAFDLERTDHDGCLAYPDRPESVTALFDAAVDRAPDTDAFVYPEYDRTDTYAEIADRVDRLAAGLAAAGVAPGDIVSMLLTNRPAFVETYFACIRLGAVAAPINTRVSGRELSPLLEDADPSVLITEPDLTAVVADADYDLDPESYYVVGDGSEGRSYEGLFESDVTPPAADRGEHDPATILYTSGTTGQPKGCVVSAFNLVNGAINYRRSFDTDEGLRVLVNVPLFHGAGLVSNLLHALANAGTTVVYDGTGPNEFLSAVETHGTEFTLTVPTTYVLAMEQGDPEQYDLSSLETAAYGGAPMPEENVRRLREVFPEAALSDAYGTTETTAGLVTMCPDAYTDDYAETIGLPAPPIELAVVDDDRDPLGPGEVGELAIRGPIVVDEYRNRPAATAEAFADGWHYTGDLATIDEDGFVSLKGRSRDKIVRGGENVYVLDVEEALTSHRKVLEVSVTGFPDAILGERVLAAAVPKPGERLTEDELRDHARERLADYKIPEVIRILDELPKNPGGKVLKSELVPEPLQHGIQAGGE</sequence>
<dbReference type="InterPro" id="IPR045851">
    <property type="entry name" value="AMP-bd_C_sf"/>
</dbReference>
<evidence type="ECO:0000313" key="5">
    <source>
        <dbReference type="EMBL" id="SDF70789.1"/>
    </source>
</evidence>
<keyword evidence="6" id="KW-1185">Reference proteome</keyword>
<dbReference type="RefSeq" id="WP_175452867.1">
    <property type="nucleotide sequence ID" value="NZ_FNBK01000008.1"/>
</dbReference>
<feature type="domain" description="AMP-binding enzyme C-terminal" evidence="4">
    <location>
        <begin position="460"/>
        <end position="534"/>
    </location>
</feature>
<protein>
    <submittedName>
        <fullName evidence="5">Fatty-acyl-CoA synthase/long-chain acyl-CoA synthetase</fullName>
    </submittedName>
</protein>
<evidence type="ECO:0000256" key="2">
    <source>
        <dbReference type="ARBA" id="ARBA00022598"/>
    </source>
</evidence>
<proteinExistence type="inferred from homology"/>
<dbReference type="PROSITE" id="PS00455">
    <property type="entry name" value="AMP_BINDING"/>
    <property type="match status" value="1"/>
</dbReference>
<evidence type="ECO:0000259" key="4">
    <source>
        <dbReference type="Pfam" id="PF13193"/>
    </source>
</evidence>
<comment type="similarity">
    <text evidence="1">Belongs to the ATP-dependent AMP-binding enzyme family.</text>
</comment>
<dbReference type="Pfam" id="PF13193">
    <property type="entry name" value="AMP-binding_C"/>
    <property type="match status" value="1"/>
</dbReference>
<gene>
    <name evidence="5" type="ORF">SAMN05216218_108238</name>
</gene>
<organism evidence="5 6">
    <name type="scientific">Halorientalis regularis</name>
    <dbReference type="NCBI Taxonomy" id="660518"/>
    <lineage>
        <taxon>Archaea</taxon>
        <taxon>Methanobacteriati</taxon>
        <taxon>Methanobacteriota</taxon>
        <taxon>Stenosarchaea group</taxon>
        <taxon>Halobacteria</taxon>
        <taxon>Halobacteriales</taxon>
        <taxon>Haloarculaceae</taxon>
        <taxon>Halorientalis</taxon>
    </lineage>
</organism>
<keyword evidence="2" id="KW-0436">Ligase</keyword>
<dbReference type="InterPro" id="IPR042099">
    <property type="entry name" value="ANL_N_sf"/>
</dbReference>
<dbReference type="GO" id="GO:0031956">
    <property type="term" value="F:medium-chain fatty acid-CoA ligase activity"/>
    <property type="evidence" value="ECO:0007669"/>
    <property type="project" value="TreeGrafter"/>
</dbReference>
<dbReference type="AlphaFoldDB" id="A0A1G7NBT2"/>
<dbReference type="Pfam" id="PF00501">
    <property type="entry name" value="AMP-binding"/>
    <property type="match status" value="1"/>
</dbReference>
<feature type="domain" description="AMP-dependent synthetase/ligase" evidence="3">
    <location>
        <begin position="48"/>
        <end position="408"/>
    </location>
</feature>
<dbReference type="STRING" id="660518.SAMN05216218_108238"/>
<dbReference type="OrthoDB" id="193284at2157"/>
<accession>A0A1G7NBT2</accession>
<dbReference type="PANTHER" id="PTHR43201:SF5">
    <property type="entry name" value="MEDIUM-CHAIN ACYL-COA LIGASE ACSF2, MITOCHONDRIAL"/>
    <property type="match status" value="1"/>
</dbReference>
<evidence type="ECO:0000256" key="1">
    <source>
        <dbReference type="ARBA" id="ARBA00006432"/>
    </source>
</evidence>
<evidence type="ECO:0000259" key="3">
    <source>
        <dbReference type="Pfam" id="PF00501"/>
    </source>
</evidence>
<dbReference type="PANTHER" id="PTHR43201">
    <property type="entry name" value="ACYL-COA SYNTHETASE"/>
    <property type="match status" value="1"/>
</dbReference>